<dbReference type="InterPro" id="IPR018297">
    <property type="entry name" value="A/G_cyclase_CS"/>
</dbReference>
<dbReference type="SUPFAM" id="SSF55073">
    <property type="entry name" value="Nucleotide cyclase"/>
    <property type="match status" value="1"/>
</dbReference>
<dbReference type="Proteomes" id="UP000887540">
    <property type="component" value="Unplaced"/>
</dbReference>
<dbReference type="GO" id="GO:0004016">
    <property type="term" value="F:adenylate cyclase activity"/>
    <property type="evidence" value="ECO:0007669"/>
    <property type="project" value="TreeGrafter"/>
</dbReference>
<keyword evidence="12" id="KW-0325">Glycoprotein</keyword>
<dbReference type="AlphaFoldDB" id="A0A914DYF3"/>
<dbReference type="PROSITE" id="PS50125">
    <property type="entry name" value="GUANYLATE_CYCLASE_2"/>
    <property type="match status" value="1"/>
</dbReference>
<dbReference type="Gene3D" id="3.30.70.1230">
    <property type="entry name" value="Nucleotide cyclase"/>
    <property type="match status" value="1"/>
</dbReference>
<dbReference type="PROSITE" id="PS00452">
    <property type="entry name" value="GUANYLATE_CYCLASE_1"/>
    <property type="match status" value="1"/>
</dbReference>
<dbReference type="CDD" id="cd07302">
    <property type="entry name" value="CHD"/>
    <property type="match status" value="1"/>
</dbReference>
<dbReference type="FunFam" id="3.30.70.1230:FF:000007">
    <property type="entry name" value="Guanylate cyclase soluble subunit alpha-3"/>
    <property type="match status" value="1"/>
</dbReference>
<dbReference type="SMART" id="SM00044">
    <property type="entry name" value="CYCc"/>
    <property type="match status" value="1"/>
</dbReference>
<evidence type="ECO:0000256" key="2">
    <source>
        <dbReference type="ARBA" id="ARBA00004370"/>
    </source>
</evidence>
<keyword evidence="5" id="KW-0963">Cytoplasm</keyword>
<dbReference type="InterPro" id="IPR050401">
    <property type="entry name" value="Cyclic_nucleotide_synthase"/>
</dbReference>
<dbReference type="GO" id="GO:0007168">
    <property type="term" value="P:receptor guanylyl cyclase signaling pathway"/>
    <property type="evidence" value="ECO:0007669"/>
    <property type="project" value="TreeGrafter"/>
</dbReference>
<dbReference type="InterPro" id="IPR001054">
    <property type="entry name" value="A/G_cyclase"/>
</dbReference>
<keyword evidence="17" id="KW-1185">Reference proteome</keyword>
<dbReference type="InterPro" id="IPR029787">
    <property type="entry name" value="Nucleotide_cyclase"/>
</dbReference>
<comment type="subcellular location">
    <subcellularLocation>
        <location evidence="3">Cytoplasm</location>
    </subcellularLocation>
    <subcellularLocation>
        <location evidence="2">Membrane</location>
    </subcellularLocation>
</comment>
<dbReference type="PANTHER" id="PTHR11920:SF335">
    <property type="entry name" value="GUANYLATE CYCLASE"/>
    <property type="match status" value="1"/>
</dbReference>
<evidence type="ECO:0000259" key="16">
    <source>
        <dbReference type="PROSITE" id="PS50125"/>
    </source>
</evidence>
<dbReference type="EC" id="4.6.1.2" evidence="4"/>
<evidence type="ECO:0000256" key="13">
    <source>
        <dbReference type="ARBA" id="ARBA00023239"/>
    </source>
</evidence>
<accession>A0A914DYF3</accession>
<sequence length="218" mass="24087">MFADVPSFQLIVPHSKPKDVVHLLNELFTKFDRLVYKVETVGDSYMIVGGIPESVESHCEKICHVALGMIWEARLVNDPISNRPLQIRTGIHSGPVVAGVVGAKMPRYCLFGDTVNTSSRMESHSPPGRIHCSEAAVKCAQNTGRFDFISRGKIEIKGKGTMETCFLKQSYKKSIWEIIGKPRDENVNSIDGFSELTEGVEDDLAVKDNQASKSCTIS</sequence>
<evidence type="ECO:0000256" key="14">
    <source>
        <dbReference type="ARBA" id="ARBA00023293"/>
    </source>
</evidence>
<dbReference type="GO" id="GO:0005886">
    <property type="term" value="C:plasma membrane"/>
    <property type="evidence" value="ECO:0007669"/>
    <property type="project" value="TreeGrafter"/>
</dbReference>
<evidence type="ECO:0000256" key="11">
    <source>
        <dbReference type="ARBA" id="ARBA00023170"/>
    </source>
</evidence>
<dbReference type="GO" id="GO:0035556">
    <property type="term" value="P:intracellular signal transduction"/>
    <property type="evidence" value="ECO:0007669"/>
    <property type="project" value="InterPro"/>
</dbReference>
<evidence type="ECO:0000256" key="1">
    <source>
        <dbReference type="ARBA" id="ARBA00001436"/>
    </source>
</evidence>
<dbReference type="GO" id="GO:0004383">
    <property type="term" value="F:guanylate cyclase activity"/>
    <property type="evidence" value="ECO:0007669"/>
    <property type="project" value="UniProtKB-EC"/>
</dbReference>
<evidence type="ECO:0000256" key="8">
    <source>
        <dbReference type="ARBA" id="ARBA00022989"/>
    </source>
</evidence>
<keyword evidence="8" id="KW-1133">Transmembrane helix</keyword>
<evidence type="ECO:0000256" key="5">
    <source>
        <dbReference type="ARBA" id="ARBA00022490"/>
    </source>
</evidence>
<reference evidence="18" key="1">
    <citation type="submission" date="2022-11" db="UniProtKB">
        <authorList>
            <consortium name="WormBaseParasite"/>
        </authorList>
    </citation>
    <scope>IDENTIFICATION</scope>
</reference>
<evidence type="ECO:0000256" key="10">
    <source>
        <dbReference type="ARBA" id="ARBA00023136"/>
    </source>
</evidence>
<comment type="similarity">
    <text evidence="15">Belongs to the adenylyl cyclase class-4/guanylyl cyclase family.</text>
</comment>
<keyword evidence="10" id="KW-0472">Membrane</keyword>
<evidence type="ECO:0000256" key="7">
    <source>
        <dbReference type="ARBA" id="ARBA00022741"/>
    </source>
</evidence>
<proteinExistence type="inferred from homology"/>
<keyword evidence="11" id="KW-0675">Receptor</keyword>
<evidence type="ECO:0000256" key="6">
    <source>
        <dbReference type="ARBA" id="ARBA00022692"/>
    </source>
</evidence>
<evidence type="ECO:0000256" key="12">
    <source>
        <dbReference type="ARBA" id="ARBA00023180"/>
    </source>
</evidence>
<dbReference type="GO" id="GO:0005737">
    <property type="term" value="C:cytoplasm"/>
    <property type="evidence" value="ECO:0007669"/>
    <property type="project" value="UniProtKB-SubCell"/>
</dbReference>
<evidence type="ECO:0000256" key="15">
    <source>
        <dbReference type="RuleBase" id="RU000405"/>
    </source>
</evidence>
<protein>
    <recommendedName>
        <fullName evidence="4">guanylate cyclase</fullName>
        <ecNumber evidence="4">4.6.1.2</ecNumber>
    </recommendedName>
</protein>
<keyword evidence="7" id="KW-0547">Nucleotide-binding</keyword>
<keyword evidence="13 15" id="KW-0456">Lyase</keyword>
<dbReference type="WBParaSite" id="ACRNAN_scaffold4477.g15912.t1">
    <property type="protein sequence ID" value="ACRNAN_scaffold4477.g15912.t1"/>
    <property type="gene ID" value="ACRNAN_scaffold4477.g15912"/>
</dbReference>
<comment type="catalytic activity">
    <reaction evidence="1">
        <text>GTP = 3',5'-cyclic GMP + diphosphate</text>
        <dbReference type="Rhea" id="RHEA:13665"/>
        <dbReference type="ChEBI" id="CHEBI:33019"/>
        <dbReference type="ChEBI" id="CHEBI:37565"/>
        <dbReference type="ChEBI" id="CHEBI:57746"/>
        <dbReference type="EC" id="4.6.1.2"/>
    </reaction>
</comment>
<evidence type="ECO:0000256" key="9">
    <source>
        <dbReference type="ARBA" id="ARBA00023134"/>
    </source>
</evidence>
<keyword evidence="14" id="KW-0141">cGMP biosynthesis</keyword>
<evidence type="ECO:0000313" key="18">
    <source>
        <dbReference type="WBParaSite" id="ACRNAN_scaffold4477.g15912.t1"/>
    </source>
</evidence>
<organism evidence="17 18">
    <name type="scientific">Acrobeloides nanus</name>
    <dbReference type="NCBI Taxonomy" id="290746"/>
    <lineage>
        <taxon>Eukaryota</taxon>
        <taxon>Metazoa</taxon>
        <taxon>Ecdysozoa</taxon>
        <taxon>Nematoda</taxon>
        <taxon>Chromadorea</taxon>
        <taxon>Rhabditida</taxon>
        <taxon>Tylenchina</taxon>
        <taxon>Cephalobomorpha</taxon>
        <taxon>Cephaloboidea</taxon>
        <taxon>Cephalobidae</taxon>
        <taxon>Acrobeloides</taxon>
    </lineage>
</organism>
<keyword evidence="6" id="KW-0812">Transmembrane</keyword>
<evidence type="ECO:0000256" key="4">
    <source>
        <dbReference type="ARBA" id="ARBA00012202"/>
    </source>
</evidence>
<keyword evidence="9" id="KW-0342">GTP-binding</keyword>
<dbReference type="Pfam" id="PF00211">
    <property type="entry name" value="Guanylate_cyc"/>
    <property type="match status" value="1"/>
</dbReference>
<dbReference type="GO" id="GO:0005525">
    <property type="term" value="F:GTP binding"/>
    <property type="evidence" value="ECO:0007669"/>
    <property type="project" value="UniProtKB-KW"/>
</dbReference>
<dbReference type="PANTHER" id="PTHR11920">
    <property type="entry name" value="GUANYLYL CYCLASE"/>
    <property type="match status" value="1"/>
</dbReference>
<dbReference type="GO" id="GO:0001653">
    <property type="term" value="F:peptide receptor activity"/>
    <property type="evidence" value="ECO:0007669"/>
    <property type="project" value="TreeGrafter"/>
</dbReference>
<name>A0A914DYF3_9BILA</name>
<feature type="domain" description="Guanylate cyclase" evidence="16">
    <location>
        <begin position="1"/>
        <end position="122"/>
    </location>
</feature>
<evidence type="ECO:0000256" key="3">
    <source>
        <dbReference type="ARBA" id="ARBA00004496"/>
    </source>
</evidence>
<evidence type="ECO:0000313" key="17">
    <source>
        <dbReference type="Proteomes" id="UP000887540"/>
    </source>
</evidence>